<organism evidence="4 5">
    <name type="scientific">Triparma laevis f. longispina</name>
    <dbReference type="NCBI Taxonomy" id="1714387"/>
    <lineage>
        <taxon>Eukaryota</taxon>
        <taxon>Sar</taxon>
        <taxon>Stramenopiles</taxon>
        <taxon>Ochrophyta</taxon>
        <taxon>Bolidophyceae</taxon>
        <taxon>Parmales</taxon>
        <taxon>Triparmaceae</taxon>
        <taxon>Triparma</taxon>
    </lineage>
</organism>
<evidence type="ECO:0000256" key="1">
    <source>
        <dbReference type="SAM" id="Phobius"/>
    </source>
</evidence>
<evidence type="ECO:0000256" key="2">
    <source>
        <dbReference type="SAM" id="SignalP"/>
    </source>
</evidence>
<feature type="transmembrane region" description="Helical" evidence="1">
    <location>
        <begin position="415"/>
        <end position="437"/>
    </location>
</feature>
<dbReference type="EMBL" id="BRXW01000112">
    <property type="protein sequence ID" value="GMI07449.1"/>
    <property type="molecule type" value="Genomic_DNA"/>
</dbReference>
<feature type="signal peptide" evidence="2">
    <location>
        <begin position="1"/>
        <end position="18"/>
    </location>
</feature>
<keyword evidence="1" id="KW-0812">Transmembrane</keyword>
<evidence type="ECO:0000313" key="5">
    <source>
        <dbReference type="Proteomes" id="UP001165122"/>
    </source>
</evidence>
<dbReference type="Pfam" id="PF03713">
    <property type="entry name" value="DUF305"/>
    <property type="match status" value="1"/>
</dbReference>
<keyword evidence="1" id="KW-1133">Transmembrane helix</keyword>
<reference evidence="5" key="1">
    <citation type="journal article" date="2023" name="Commun. Biol.">
        <title>Genome analysis of Parmales, the sister group of diatoms, reveals the evolutionary specialization of diatoms from phago-mixotrophs to photoautotrophs.</title>
        <authorList>
            <person name="Ban H."/>
            <person name="Sato S."/>
            <person name="Yoshikawa S."/>
            <person name="Yamada K."/>
            <person name="Nakamura Y."/>
            <person name="Ichinomiya M."/>
            <person name="Sato N."/>
            <person name="Blanc-Mathieu R."/>
            <person name="Endo H."/>
            <person name="Kuwata A."/>
            <person name="Ogata H."/>
        </authorList>
    </citation>
    <scope>NUCLEOTIDE SEQUENCE [LARGE SCALE GENOMIC DNA]</scope>
    <source>
        <strain evidence="5">NIES 3700</strain>
    </source>
</reference>
<feature type="chain" id="PRO_5040769753" description="DUF305 domain-containing protein" evidence="2">
    <location>
        <begin position="19"/>
        <end position="463"/>
    </location>
</feature>
<keyword evidence="2" id="KW-0732">Signal</keyword>
<dbReference type="Gene3D" id="1.20.1260.10">
    <property type="match status" value="1"/>
</dbReference>
<protein>
    <recommendedName>
        <fullName evidence="3">DUF305 domain-containing protein</fullName>
    </recommendedName>
</protein>
<name>A0A9W7F8R5_9STRA</name>
<evidence type="ECO:0000259" key="3">
    <source>
        <dbReference type="Pfam" id="PF03713"/>
    </source>
</evidence>
<gene>
    <name evidence="4" type="ORF">TrLO_g7600</name>
</gene>
<keyword evidence="5" id="KW-1185">Reference proteome</keyword>
<evidence type="ECO:0000313" key="4">
    <source>
        <dbReference type="EMBL" id="GMI07449.1"/>
    </source>
</evidence>
<dbReference type="OrthoDB" id="734129at2759"/>
<dbReference type="AlphaFoldDB" id="A0A9W7F8R5"/>
<proteinExistence type="predicted"/>
<dbReference type="InterPro" id="IPR012347">
    <property type="entry name" value="Ferritin-like"/>
</dbReference>
<feature type="domain" description="DUF305" evidence="3">
    <location>
        <begin position="324"/>
        <end position="386"/>
    </location>
</feature>
<keyword evidence="1" id="KW-0472">Membrane</keyword>
<accession>A0A9W7F8R5</accession>
<dbReference type="Proteomes" id="UP001165122">
    <property type="component" value="Unassembled WGS sequence"/>
</dbReference>
<dbReference type="PANTHER" id="PTHR36933:SF1">
    <property type="entry name" value="SLL0788 PROTEIN"/>
    <property type="match status" value="1"/>
</dbReference>
<dbReference type="InterPro" id="IPR005183">
    <property type="entry name" value="DUF305_CopM-like"/>
</dbReference>
<sequence>MIFSAAVVLLGMLVSTSASGTGTSLDPCVPDDCGIGATSCVFDVKLVAVGNAVAYFEFDACPGVQQPTLGLKRDVTYRFNQYDSTNIMHPLGLAYYTDGAHNDVEELEPTIVPPGTTSSCDTNNGCPAPMYYQGETFQGNFVASGGGGADFGLDAYEPFFKYPDFAWGGPDAGPNTIPAVSPSGVAVTAPLNWNMRITQTATDFDQDFFYFCHIHTGMSGRIKQLAADGTILSPNDFPALFPASLYPAPEYKVVSTGQEQICGTVGLNTFFEDTHNGKCPTSFICTEGLSFDTESANFNECLDAMDCAMQFNMIIVPNATDPIVTFVHSMVPHHINAIQMCKTLMQTGLEDDAFLALCWNIVNTQSLQIMEMNEYLASNSIPEGSAKCFDTPAAALAGSANNNGNSEPFSNQEPFFISITVFVAATFVVAVGSFFAARRYFEGNEEANVVGGKSVKMVDDNAL</sequence>
<comment type="caution">
    <text evidence="4">The sequence shown here is derived from an EMBL/GenBank/DDBJ whole genome shotgun (WGS) entry which is preliminary data.</text>
</comment>
<dbReference type="PANTHER" id="PTHR36933">
    <property type="entry name" value="SLL0788 PROTEIN"/>
    <property type="match status" value="1"/>
</dbReference>